<sequence>MRRRSCNLAAHHRLSAASLLQQLKPLIFSSLSNSLSTLSTHHYHFFKMGPGGNNLLVLDLINQGLMEPDARLYADLLKRCTDQGKLRLGKMVYTHFNGTQVFDEMIERDMVSYTMLVTGYSHHNEFKEALCLSLDMLRIGLWPNEFTFSSALKSAGGLQSYVIGGGIHRSCLRSGFGENLYVGSALVDMYTRCKRMADAKLVFNGLRGTPCSVLVLRDEKGWVWADPFHILEHFRSQAAGLWRTELVAFVGNTLLDMYGKAGSIKDAKRVFGRLVKKDVISWNSMLTAYAQHGFGEKAVSLFEEMRGAGFQPNTITFICVLTACSHAGLVDKGLDYFNLMRKYEREPDITLCVSAIDLLGRAGQLDRALCFIQEMRVKPTAAVWKALLGAYRMYKNTNLGTYAVEQVFKLDPLDSGPHVLLSNIYASTGQLTDAARVRKAMDRCGVKKEPACSWVEIGGAVHVFLANDDTNPEREEI</sequence>
<proteinExistence type="predicted"/>
<dbReference type="OrthoDB" id="185373at2759"/>
<dbReference type="InterPro" id="IPR046960">
    <property type="entry name" value="PPR_At4g14850-like_plant"/>
</dbReference>
<feature type="repeat" description="PPR" evidence="2">
    <location>
        <begin position="278"/>
        <end position="312"/>
    </location>
</feature>
<keyword evidence="4" id="KW-1185">Reference proteome</keyword>
<protein>
    <submittedName>
        <fullName evidence="3">Pentatricopeptide repeat-containing protein</fullName>
    </submittedName>
</protein>
<dbReference type="PANTHER" id="PTHR47926:SF502">
    <property type="entry name" value="SELENIUM BINDING PROTEIN"/>
    <property type="match status" value="1"/>
</dbReference>
<comment type="caution">
    <text evidence="3">The sequence shown here is derived from an EMBL/GenBank/DDBJ whole genome shotgun (WGS) entry which is preliminary data.</text>
</comment>
<dbReference type="PANTHER" id="PTHR47926">
    <property type="entry name" value="PENTATRICOPEPTIDE REPEAT-CONTAINING PROTEIN"/>
    <property type="match status" value="1"/>
</dbReference>
<keyword evidence="1" id="KW-0677">Repeat</keyword>
<dbReference type="Pfam" id="PF01535">
    <property type="entry name" value="PPR"/>
    <property type="match status" value="1"/>
</dbReference>
<name>A0A5A7QC17_STRAF</name>
<dbReference type="GO" id="GO:0003723">
    <property type="term" value="F:RNA binding"/>
    <property type="evidence" value="ECO:0007669"/>
    <property type="project" value="InterPro"/>
</dbReference>
<dbReference type="InterPro" id="IPR011990">
    <property type="entry name" value="TPR-like_helical_dom_sf"/>
</dbReference>
<dbReference type="NCBIfam" id="TIGR00756">
    <property type="entry name" value="PPR"/>
    <property type="match status" value="3"/>
</dbReference>
<evidence type="ECO:0000313" key="3">
    <source>
        <dbReference type="EMBL" id="GER42538.1"/>
    </source>
</evidence>
<dbReference type="Pfam" id="PF20431">
    <property type="entry name" value="E_motif"/>
    <property type="match status" value="1"/>
</dbReference>
<dbReference type="InterPro" id="IPR046848">
    <property type="entry name" value="E_motif"/>
</dbReference>
<dbReference type="AlphaFoldDB" id="A0A5A7QC17"/>
<dbReference type="Gene3D" id="1.25.40.10">
    <property type="entry name" value="Tetratricopeptide repeat domain"/>
    <property type="match status" value="2"/>
</dbReference>
<dbReference type="GO" id="GO:0009451">
    <property type="term" value="P:RNA modification"/>
    <property type="evidence" value="ECO:0007669"/>
    <property type="project" value="InterPro"/>
</dbReference>
<evidence type="ECO:0000313" key="4">
    <source>
        <dbReference type="Proteomes" id="UP000325081"/>
    </source>
</evidence>
<dbReference type="FunFam" id="1.25.40.10:FF:000090">
    <property type="entry name" value="Pentatricopeptide repeat-containing protein, chloroplastic"/>
    <property type="match status" value="1"/>
</dbReference>
<feature type="repeat" description="PPR" evidence="2">
    <location>
        <begin position="109"/>
        <end position="143"/>
    </location>
</feature>
<dbReference type="InterPro" id="IPR002885">
    <property type="entry name" value="PPR_rpt"/>
</dbReference>
<gene>
    <name evidence="3" type="ORF">STAS_19336</name>
</gene>
<accession>A0A5A7QC17</accession>
<dbReference type="PROSITE" id="PS51375">
    <property type="entry name" value="PPR"/>
    <property type="match status" value="3"/>
</dbReference>
<evidence type="ECO:0000256" key="1">
    <source>
        <dbReference type="ARBA" id="ARBA00022737"/>
    </source>
</evidence>
<dbReference type="Proteomes" id="UP000325081">
    <property type="component" value="Unassembled WGS sequence"/>
</dbReference>
<feature type="repeat" description="PPR" evidence="2">
    <location>
        <begin position="313"/>
        <end position="347"/>
    </location>
</feature>
<dbReference type="EMBL" id="BKCP01006393">
    <property type="protein sequence ID" value="GER42538.1"/>
    <property type="molecule type" value="Genomic_DNA"/>
</dbReference>
<evidence type="ECO:0000256" key="2">
    <source>
        <dbReference type="PROSITE-ProRule" id="PRU00708"/>
    </source>
</evidence>
<organism evidence="3 4">
    <name type="scientific">Striga asiatica</name>
    <name type="common">Asiatic witchweed</name>
    <name type="synonym">Buchnera asiatica</name>
    <dbReference type="NCBI Taxonomy" id="4170"/>
    <lineage>
        <taxon>Eukaryota</taxon>
        <taxon>Viridiplantae</taxon>
        <taxon>Streptophyta</taxon>
        <taxon>Embryophyta</taxon>
        <taxon>Tracheophyta</taxon>
        <taxon>Spermatophyta</taxon>
        <taxon>Magnoliopsida</taxon>
        <taxon>eudicotyledons</taxon>
        <taxon>Gunneridae</taxon>
        <taxon>Pentapetalae</taxon>
        <taxon>asterids</taxon>
        <taxon>lamiids</taxon>
        <taxon>Lamiales</taxon>
        <taxon>Orobanchaceae</taxon>
        <taxon>Buchnereae</taxon>
        <taxon>Striga</taxon>
    </lineage>
</organism>
<dbReference type="Pfam" id="PF13041">
    <property type="entry name" value="PPR_2"/>
    <property type="match status" value="2"/>
</dbReference>
<reference evidence="4" key="1">
    <citation type="journal article" date="2019" name="Curr. Biol.">
        <title>Genome Sequence of Striga asiatica Provides Insight into the Evolution of Plant Parasitism.</title>
        <authorList>
            <person name="Yoshida S."/>
            <person name="Kim S."/>
            <person name="Wafula E.K."/>
            <person name="Tanskanen J."/>
            <person name="Kim Y.M."/>
            <person name="Honaas L."/>
            <person name="Yang Z."/>
            <person name="Spallek T."/>
            <person name="Conn C.E."/>
            <person name="Ichihashi Y."/>
            <person name="Cheong K."/>
            <person name="Cui S."/>
            <person name="Der J.P."/>
            <person name="Gundlach H."/>
            <person name="Jiao Y."/>
            <person name="Hori C."/>
            <person name="Ishida J.K."/>
            <person name="Kasahara H."/>
            <person name="Kiba T."/>
            <person name="Kim M.S."/>
            <person name="Koo N."/>
            <person name="Laohavisit A."/>
            <person name="Lee Y.H."/>
            <person name="Lumba S."/>
            <person name="McCourt P."/>
            <person name="Mortimer J.C."/>
            <person name="Mutuku J.M."/>
            <person name="Nomura T."/>
            <person name="Sasaki-Sekimoto Y."/>
            <person name="Seto Y."/>
            <person name="Wang Y."/>
            <person name="Wakatake T."/>
            <person name="Sakakibara H."/>
            <person name="Demura T."/>
            <person name="Yamaguchi S."/>
            <person name="Yoneyama K."/>
            <person name="Manabe R.I."/>
            <person name="Nelson D.C."/>
            <person name="Schulman A.H."/>
            <person name="Timko M.P."/>
            <person name="dePamphilis C.W."/>
            <person name="Choi D."/>
            <person name="Shirasu K."/>
        </authorList>
    </citation>
    <scope>NUCLEOTIDE SEQUENCE [LARGE SCALE GENOMIC DNA]</scope>
    <source>
        <strain evidence="4">cv. UVA1</strain>
    </source>
</reference>